<protein>
    <submittedName>
        <fullName evidence="6">Di-copper centre-containing protein</fullName>
    </submittedName>
</protein>
<feature type="domain" description="Tyrosinase copper-binding" evidence="5">
    <location>
        <begin position="72"/>
        <end position="89"/>
    </location>
</feature>
<organism evidence="6 7">
    <name type="scientific">Linderina pennispora</name>
    <dbReference type="NCBI Taxonomy" id="61395"/>
    <lineage>
        <taxon>Eukaryota</taxon>
        <taxon>Fungi</taxon>
        <taxon>Fungi incertae sedis</taxon>
        <taxon>Zoopagomycota</taxon>
        <taxon>Kickxellomycotina</taxon>
        <taxon>Kickxellomycetes</taxon>
        <taxon>Kickxellales</taxon>
        <taxon>Kickxellaceae</taxon>
        <taxon>Linderina</taxon>
    </lineage>
</organism>
<dbReference type="STRING" id="61395.A0A1Y1VYU8"/>
<evidence type="ECO:0000313" key="7">
    <source>
        <dbReference type="Proteomes" id="UP000193922"/>
    </source>
</evidence>
<evidence type="ECO:0000256" key="4">
    <source>
        <dbReference type="SAM" id="SignalP"/>
    </source>
</evidence>
<dbReference type="RefSeq" id="XP_040740223.1">
    <property type="nucleotide sequence ID" value="XM_040888679.1"/>
</dbReference>
<keyword evidence="1" id="KW-0479">Metal-binding</keyword>
<keyword evidence="7" id="KW-1185">Reference proteome</keyword>
<dbReference type="InterPro" id="IPR008922">
    <property type="entry name" value="Di-copper_centre_dom_sf"/>
</dbReference>
<sequence length="456" mass="49324">MKITSGVTLIALATLAAGQSLQRCSGSHTRPNAARMSSAQWQSIATVLRQMNEDGWIARFGQAHDQLFSQVHGNTVFFPFHRRFVLEFENVARTYDPSFVVPYFDATESYRDPASHPLLTAGALGTNGQSTDRCLVNGVQANTQLSYPSSHCLRRNYNNGNSINPWYAPEIITSYIQTSQTLADFRENIEYSIHGAVHLGLAGEMDTGYAAHDFTFHAASCQYRPPVHNSYMTYDGSGPSGPAQLSDAIPSASSIAFNGDRVSSMMVLGYGEVCYNYDTSPAPPSSYPGGAASAPQQNGPAAAAQQPIDNQGQSGGPSNNAAQQPAANQGSRGRPSNTAAPQQQQQQQQPAARPFLPSGSSNLASRVLESTGLSNALGGDVSRFFPSFGSGLFRVHRRGYKEKPATSCGDPIPFPPRLTPEWIAMHKFDPDRVEEFHKNACQIVEVLNNSTYTSPY</sequence>
<dbReference type="PROSITE" id="PS00497">
    <property type="entry name" value="TYROSINASE_1"/>
    <property type="match status" value="1"/>
</dbReference>
<dbReference type="GeneID" id="63805327"/>
<dbReference type="Proteomes" id="UP000193922">
    <property type="component" value="Unassembled WGS sequence"/>
</dbReference>
<feature type="region of interest" description="Disordered" evidence="3">
    <location>
        <begin position="283"/>
        <end position="362"/>
    </location>
</feature>
<evidence type="ECO:0000259" key="5">
    <source>
        <dbReference type="PROSITE" id="PS00497"/>
    </source>
</evidence>
<gene>
    <name evidence="6" type="ORF">DL89DRAFT_270381</name>
</gene>
<reference evidence="6 7" key="1">
    <citation type="submission" date="2016-07" db="EMBL/GenBank/DDBJ databases">
        <title>Pervasive Adenine N6-methylation of Active Genes in Fungi.</title>
        <authorList>
            <consortium name="DOE Joint Genome Institute"/>
            <person name="Mondo S.J."/>
            <person name="Dannebaum R.O."/>
            <person name="Kuo R.C."/>
            <person name="Labutti K."/>
            <person name="Haridas S."/>
            <person name="Kuo A."/>
            <person name="Salamov A."/>
            <person name="Ahrendt S.R."/>
            <person name="Lipzen A."/>
            <person name="Sullivan W."/>
            <person name="Andreopoulos W.B."/>
            <person name="Clum A."/>
            <person name="Lindquist E."/>
            <person name="Daum C."/>
            <person name="Ramamoorthy G.K."/>
            <person name="Gryganskyi A."/>
            <person name="Culley D."/>
            <person name="Magnuson J.K."/>
            <person name="James T.Y."/>
            <person name="O'Malley M.A."/>
            <person name="Stajich J.E."/>
            <person name="Spatafora J.W."/>
            <person name="Visel A."/>
            <person name="Grigoriev I.V."/>
        </authorList>
    </citation>
    <scope>NUCLEOTIDE SEQUENCE [LARGE SCALE GENOMIC DNA]</scope>
    <source>
        <strain evidence="6 7">ATCC 12442</strain>
    </source>
</reference>
<dbReference type="InterPro" id="IPR050316">
    <property type="entry name" value="Tyrosinase/Hemocyanin"/>
</dbReference>
<feature type="compositionally biased region" description="Low complexity" evidence="3">
    <location>
        <begin position="339"/>
        <end position="352"/>
    </location>
</feature>
<evidence type="ECO:0000256" key="3">
    <source>
        <dbReference type="SAM" id="MobiDB-lite"/>
    </source>
</evidence>
<keyword evidence="2" id="KW-0186">Copper</keyword>
<dbReference type="PANTHER" id="PTHR11474:SF126">
    <property type="entry name" value="TYROSINASE-LIKE PROTEIN TYR-1-RELATED"/>
    <property type="match status" value="1"/>
</dbReference>
<evidence type="ECO:0000256" key="2">
    <source>
        <dbReference type="ARBA" id="ARBA00023008"/>
    </source>
</evidence>
<dbReference type="AlphaFoldDB" id="A0A1Y1VYU8"/>
<proteinExistence type="predicted"/>
<dbReference type="OrthoDB" id="6132182at2759"/>
<feature type="chain" id="PRO_5013322252" evidence="4">
    <location>
        <begin position="19"/>
        <end position="456"/>
    </location>
</feature>
<evidence type="ECO:0000256" key="1">
    <source>
        <dbReference type="ARBA" id="ARBA00022723"/>
    </source>
</evidence>
<dbReference type="Gene3D" id="1.10.1280.10">
    <property type="entry name" value="Di-copper center containing domain from catechol oxidase"/>
    <property type="match status" value="1"/>
</dbReference>
<dbReference type="GO" id="GO:0046872">
    <property type="term" value="F:metal ion binding"/>
    <property type="evidence" value="ECO:0007669"/>
    <property type="project" value="UniProtKB-KW"/>
</dbReference>
<comment type="caution">
    <text evidence="6">The sequence shown here is derived from an EMBL/GenBank/DDBJ whole genome shotgun (WGS) entry which is preliminary data.</text>
</comment>
<dbReference type="SUPFAM" id="SSF48056">
    <property type="entry name" value="Di-copper centre-containing domain"/>
    <property type="match status" value="1"/>
</dbReference>
<name>A0A1Y1VYU8_9FUNG</name>
<dbReference type="EMBL" id="MCFD01000017">
    <property type="protein sequence ID" value="ORX66196.1"/>
    <property type="molecule type" value="Genomic_DNA"/>
</dbReference>
<feature type="compositionally biased region" description="Low complexity" evidence="3">
    <location>
        <begin position="316"/>
        <end position="331"/>
    </location>
</feature>
<dbReference type="GO" id="GO:0016491">
    <property type="term" value="F:oxidoreductase activity"/>
    <property type="evidence" value="ECO:0007669"/>
    <property type="project" value="InterPro"/>
</dbReference>
<evidence type="ECO:0000313" key="6">
    <source>
        <dbReference type="EMBL" id="ORX66196.1"/>
    </source>
</evidence>
<dbReference type="PANTHER" id="PTHR11474">
    <property type="entry name" value="TYROSINASE FAMILY MEMBER"/>
    <property type="match status" value="1"/>
</dbReference>
<dbReference type="Pfam" id="PF00264">
    <property type="entry name" value="Tyrosinase"/>
    <property type="match status" value="1"/>
</dbReference>
<dbReference type="InterPro" id="IPR002227">
    <property type="entry name" value="Tyrosinase_Cu-bd"/>
</dbReference>
<accession>A0A1Y1VYU8</accession>
<feature type="compositionally biased region" description="Low complexity" evidence="3">
    <location>
        <begin position="287"/>
        <end position="307"/>
    </location>
</feature>
<keyword evidence="4" id="KW-0732">Signal</keyword>
<feature type="signal peptide" evidence="4">
    <location>
        <begin position="1"/>
        <end position="18"/>
    </location>
</feature>